<gene>
    <name evidence="1" type="ORF">ANCCAN_13642</name>
</gene>
<reference evidence="1 2" key="1">
    <citation type="submission" date="2014-10" db="EMBL/GenBank/DDBJ databases">
        <title>Draft genome of the hookworm Ancylostoma caninum.</title>
        <authorList>
            <person name="Mitreva M."/>
        </authorList>
    </citation>
    <scope>NUCLEOTIDE SEQUENCE [LARGE SCALE GENOMIC DNA]</scope>
    <source>
        <strain evidence="1 2">Baltimore</strain>
    </source>
</reference>
<sequence length="351" mass="42098">MDFLRSYYHGDDFEIVSALITSNDTTPLDLLYAVLPLPVMSLFLKTSYSYYSSLLYPHFRLLQCPQCSVSLAVTDKDEFNCSMCSNCGCCWCCLCDWEPHWPLTCEEFKKWSEKWDTQYPIDKFNLDEGERLLRIQCHCENIFYAPENTAHWTPCFKCCYLYDKDGILRSSFDLFWPYPPRHRKEYHDPDDEFYKYGYRVQPEYLEQKKLINKHYSTICVDARKLRFDERKKTLRHSEDRRRLRIIEQKRTEFADAVIKKFPSETEQHRVIDIRQTALFLVENCTAWLYLHRAEKNRILKETVSLLFRQILLFQDQILDDRSDHKGDVVDLEKCVSDVIDLFRSYIAQNEQ</sequence>
<dbReference type="PANTHER" id="PTHR31063:SF4">
    <property type="entry name" value="IBR DOMAIN-CONTAINING PROTEIN"/>
    <property type="match status" value="1"/>
</dbReference>
<evidence type="ECO:0008006" key="3">
    <source>
        <dbReference type="Google" id="ProtNLM"/>
    </source>
</evidence>
<dbReference type="EMBL" id="JOJR01000286">
    <property type="protein sequence ID" value="RCN40396.1"/>
    <property type="molecule type" value="Genomic_DNA"/>
</dbReference>
<organism evidence="1 2">
    <name type="scientific">Ancylostoma caninum</name>
    <name type="common">Dog hookworm</name>
    <dbReference type="NCBI Taxonomy" id="29170"/>
    <lineage>
        <taxon>Eukaryota</taxon>
        <taxon>Metazoa</taxon>
        <taxon>Ecdysozoa</taxon>
        <taxon>Nematoda</taxon>
        <taxon>Chromadorea</taxon>
        <taxon>Rhabditida</taxon>
        <taxon>Rhabditina</taxon>
        <taxon>Rhabditomorpha</taxon>
        <taxon>Strongyloidea</taxon>
        <taxon>Ancylostomatidae</taxon>
        <taxon>Ancylostomatinae</taxon>
        <taxon>Ancylostoma</taxon>
    </lineage>
</organism>
<keyword evidence="2" id="KW-1185">Reference proteome</keyword>
<dbReference type="AlphaFoldDB" id="A0A368G7K6"/>
<evidence type="ECO:0000313" key="1">
    <source>
        <dbReference type="EMBL" id="RCN40396.1"/>
    </source>
</evidence>
<dbReference type="OrthoDB" id="5787359at2759"/>
<protein>
    <recommendedName>
        <fullName evidence="3">IBR domain-containing protein</fullName>
    </recommendedName>
</protein>
<evidence type="ECO:0000313" key="2">
    <source>
        <dbReference type="Proteomes" id="UP000252519"/>
    </source>
</evidence>
<comment type="caution">
    <text evidence="1">The sequence shown here is derived from an EMBL/GenBank/DDBJ whole genome shotgun (WGS) entry which is preliminary data.</text>
</comment>
<proteinExistence type="predicted"/>
<dbReference type="Proteomes" id="UP000252519">
    <property type="component" value="Unassembled WGS sequence"/>
</dbReference>
<name>A0A368G7K6_ANCCA</name>
<dbReference type="PANTHER" id="PTHR31063">
    <property type="entry name" value="PROTEIN CBG08668"/>
    <property type="match status" value="1"/>
</dbReference>
<accession>A0A368G7K6</accession>